<gene>
    <name evidence="16" type="ORF">EHS13_20920</name>
</gene>
<keyword evidence="7" id="KW-0418">Kinase</keyword>
<keyword evidence="17" id="KW-1185">Reference proteome</keyword>
<evidence type="ECO:0000256" key="10">
    <source>
        <dbReference type="ARBA" id="ARBA00074306"/>
    </source>
</evidence>
<evidence type="ECO:0000259" key="15">
    <source>
        <dbReference type="PROSITE" id="PS50110"/>
    </source>
</evidence>
<dbReference type="Pfam" id="PF02518">
    <property type="entry name" value="HATPase_c"/>
    <property type="match status" value="1"/>
</dbReference>
<feature type="modified residue" description="4-aspartylphosphate" evidence="11">
    <location>
        <position position="995"/>
    </location>
</feature>
<dbReference type="SUPFAM" id="SSF55874">
    <property type="entry name" value="ATPase domain of HSP90 chaperone/DNA topoisomerase II/histidine kinase"/>
    <property type="match status" value="1"/>
</dbReference>
<dbReference type="Gene3D" id="1.10.287.130">
    <property type="match status" value="1"/>
</dbReference>
<feature type="domain" description="Histidine kinase" evidence="14">
    <location>
        <begin position="528"/>
        <end position="760"/>
    </location>
</feature>
<dbReference type="Pfam" id="PF13185">
    <property type="entry name" value="GAF_2"/>
    <property type="match status" value="1"/>
</dbReference>
<evidence type="ECO:0000256" key="4">
    <source>
        <dbReference type="ARBA" id="ARBA00022553"/>
    </source>
</evidence>
<dbReference type="InterPro" id="IPR029016">
    <property type="entry name" value="GAF-like_dom_sf"/>
</dbReference>
<dbReference type="CDD" id="cd17546">
    <property type="entry name" value="REC_hyHK_CKI1_RcsC-like"/>
    <property type="match status" value="1"/>
</dbReference>
<dbReference type="FunFam" id="3.30.565.10:FF:000010">
    <property type="entry name" value="Sensor histidine kinase RcsC"/>
    <property type="match status" value="1"/>
</dbReference>
<dbReference type="KEGG" id="ppsc:EHS13_20920"/>
<reference evidence="17" key="1">
    <citation type="submission" date="2018-11" db="EMBL/GenBank/DDBJ databases">
        <title>Complete genome sequence of Paenibacillus sp. ML311-T8.</title>
        <authorList>
            <person name="Nam Y.-D."/>
            <person name="Kang J."/>
            <person name="Chung W.-H."/>
            <person name="Park Y.S."/>
        </authorList>
    </citation>
    <scope>NUCLEOTIDE SEQUENCE [LARGE SCALE GENOMIC DNA]</scope>
    <source>
        <strain evidence="17">ML311-T8</strain>
    </source>
</reference>
<evidence type="ECO:0000259" key="14">
    <source>
        <dbReference type="PROSITE" id="PS50109"/>
    </source>
</evidence>
<dbReference type="InterPro" id="IPR036097">
    <property type="entry name" value="HisK_dim/P_sf"/>
</dbReference>
<dbReference type="CDD" id="cd16922">
    <property type="entry name" value="HATPase_EvgS-ArcB-TorS-like"/>
    <property type="match status" value="1"/>
</dbReference>
<evidence type="ECO:0000256" key="7">
    <source>
        <dbReference type="ARBA" id="ARBA00022777"/>
    </source>
</evidence>
<evidence type="ECO:0000256" key="2">
    <source>
        <dbReference type="ARBA" id="ARBA00006402"/>
    </source>
</evidence>
<keyword evidence="4 11" id="KW-0597">Phosphoprotein</keyword>
<comment type="catalytic activity">
    <reaction evidence="1">
        <text>ATP + protein L-histidine = ADP + protein N-phospho-L-histidine.</text>
        <dbReference type="EC" id="2.7.13.3"/>
    </reaction>
</comment>
<dbReference type="GO" id="GO:0005524">
    <property type="term" value="F:ATP binding"/>
    <property type="evidence" value="ECO:0007669"/>
    <property type="project" value="UniProtKB-KW"/>
</dbReference>
<dbReference type="InterPro" id="IPR036890">
    <property type="entry name" value="HATPase_C_sf"/>
</dbReference>
<organism evidence="16 17">
    <name type="scientific">Paenibacillus psychroresistens</name>
    <dbReference type="NCBI Taxonomy" id="1778678"/>
    <lineage>
        <taxon>Bacteria</taxon>
        <taxon>Bacillati</taxon>
        <taxon>Bacillota</taxon>
        <taxon>Bacilli</taxon>
        <taxon>Bacillales</taxon>
        <taxon>Paenibacillaceae</taxon>
        <taxon>Paenibacillus</taxon>
    </lineage>
</organism>
<dbReference type="Proteomes" id="UP000426246">
    <property type="component" value="Chromosome"/>
</dbReference>
<evidence type="ECO:0000256" key="11">
    <source>
        <dbReference type="PROSITE-ProRule" id="PRU00169"/>
    </source>
</evidence>
<evidence type="ECO:0000256" key="8">
    <source>
        <dbReference type="ARBA" id="ARBA00022840"/>
    </source>
</evidence>
<dbReference type="PANTHER" id="PTHR45339:SF1">
    <property type="entry name" value="HYBRID SIGNAL TRANSDUCTION HISTIDINE KINASE J"/>
    <property type="match status" value="1"/>
</dbReference>
<dbReference type="SUPFAM" id="SSF52172">
    <property type="entry name" value="CheY-like"/>
    <property type="match status" value="3"/>
</dbReference>
<evidence type="ECO:0000256" key="12">
    <source>
        <dbReference type="SAM" id="Coils"/>
    </source>
</evidence>
<dbReference type="PROSITE" id="PS50110">
    <property type="entry name" value="RESPONSE_REGULATORY"/>
    <property type="match status" value="3"/>
</dbReference>
<keyword evidence="13" id="KW-0812">Transmembrane</keyword>
<proteinExistence type="inferred from homology"/>
<dbReference type="InterPro" id="IPR003018">
    <property type="entry name" value="GAF"/>
</dbReference>
<dbReference type="SMART" id="SM00387">
    <property type="entry name" value="HATPase_c"/>
    <property type="match status" value="1"/>
</dbReference>
<name>A0A6B8RN92_9BACL</name>
<dbReference type="Pfam" id="PF05227">
    <property type="entry name" value="CHASE3"/>
    <property type="match status" value="1"/>
</dbReference>
<dbReference type="Pfam" id="PF00072">
    <property type="entry name" value="Response_reg"/>
    <property type="match status" value="3"/>
</dbReference>
<dbReference type="PROSITE" id="PS50109">
    <property type="entry name" value="HIS_KIN"/>
    <property type="match status" value="1"/>
</dbReference>
<dbReference type="Pfam" id="PF00512">
    <property type="entry name" value="HisKA"/>
    <property type="match status" value="1"/>
</dbReference>
<keyword evidence="5" id="KW-0808">Transferase</keyword>
<dbReference type="SMART" id="SM00065">
    <property type="entry name" value="GAF"/>
    <property type="match status" value="1"/>
</dbReference>
<evidence type="ECO:0000313" key="16">
    <source>
        <dbReference type="EMBL" id="QGQ97172.1"/>
    </source>
</evidence>
<dbReference type="InterPro" id="IPR003594">
    <property type="entry name" value="HATPase_dom"/>
</dbReference>
<dbReference type="InterPro" id="IPR001789">
    <property type="entry name" value="Sig_transdc_resp-reg_receiver"/>
</dbReference>
<feature type="modified residue" description="4-aspartylphosphate" evidence="11">
    <location>
        <position position="1142"/>
    </location>
</feature>
<dbReference type="Gene3D" id="3.30.565.10">
    <property type="entry name" value="Histidine kinase-like ATPase, C-terminal domain"/>
    <property type="match status" value="1"/>
</dbReference>
<dbReference type="SUPFAM" id="SSF47384">
    <property type="entry name" value="Homodimeric domain of signal transducing histidine kinase"/>
    <property type="match status" value="1"/>
</dbReference>
<evidence type="ECO:0000256" key="5">
    <source>
        <dbReference type="ARBA" id="ARBA00022679"/>
    </source>
</evidence>
<keyword evidence="13" id="KW-1133">Transmembrane helix</keyword>
<dbReference type="PANTHER" id="PTHR45339">
    <property type="entry name" value="HYBRID SIGNAL TRANSDUCTION HISTIDINE KINASE J"/>
    <property type="match status" value="1"/>
</dbReference>
<dbReference type="EC" id="2.7.13.3" evidence="3"/>
<feature type="domain" description="Response regulatory" evidence="15">
    <location>
        <begin position="824"/>
        <end position="937"/>
    </location>
</feature>
<evidence type="ECO:0000256" key="1">
    <source>
        <dbReference type="ARBA" id="ARBA00000085"/>
    </source>
</evidence>
<dbReference type="AlphaFoldDB" id="A0A6B8RN92"/>
<evidence type="ECO:0000313" key="17">
    <source>
        <dbReference type="Proteomes" id="UP000426246"/>
    </source>
</evidence>
<dbReference type="InterPro" id="IPR011006">
    <property type="entry name" value="CheY-like_superfamily"/>
</dbReference>
<dbReference type="InterPro" id="IPR003661">
    <property type="entry name" value="HisK_dim/P_dom"/>
</dbReference>
<feature type="coiled-coil region" evidence="12">
    <location>
        <begin position="209"/>
        <end position="243"/>
    </location>
</feature>
<evidence type="ECO:0000256" key="6">
    <source>
        <dbReference type="ARBA" id="ARBA00022741"/>
    </source>
</evidence>
<sequence length="1211" mass="136478">MEDLFMKFSQLRVSALNIIIIIVMIIVSLFSYYSFLSVQKDSDFIVNDTIPVIKASENLLLDLINQETGIRGYIITSDIKFLEPYNLGEKNLQQDLDTIASYADANSTKLSDMTKNKVRPQIDKIESFFQEQKSRVEKGNVDEARTRINEGKQNMDLFREINADLINEIVGIVSSSQSAANSSSKISRFIIVLGILLSLIAGVVSVWMYKRSSRAEKVLRENAENLEQQNEEIISQQLEQEAIMQKLTEIVAENEQQYWLKNQFARITGLSQGVINLEKLANMLITELAKLLEAGQGVFYIKDTNKKSLHYSEYVLMGSYAFTERKNISNHYRVGEGLVGQSALEKKSILLTNVPSDYIHIQSGLGESKPLTIFVLPIVFEDNVLAVIELASFNMFSQVQQDLLNQVSTALGVVIDSVTSRQRTEQLLNESQLLAVELQAQQEELKASNEELEEQTNMLKRSEEKLKIQSEELQAINEEMEVKTNHLEIQKSDIEVQNKLIQISKQEIEIKASELELASKYKSEFLANMSHELRTPLNSLLILSKSLANNAEENLTEDQIESAKVIYSGGLDLLTLINDILDLSKVEAGKLDIQLEEIQLDTILNDIRNQFNHVAKEKSIQFHLEKADNLPEAILTDGQRTEQILKNLLSNAFKFTREGNITLRIERPSSNVKFFNRSLTADHTIALLVRDTGIGIPLNKQKAIFEAFQQADGSTSRKYGGTGLGLTISRELAKLLGGEIQLESREGEGSSFTLFLPIVGINKVDQADSLEPFNENEVFARAQIKAGESHIAAVDSFNEPLLIKLFIPDDRDQILANGKEKTKFVLIIEDDRNFAKVLMDLSRKKGFKCLVAGDGFSGVQMAKQYVPSAVLLDLGLPDMNGLKVLDHLKFNNETRHIPVHIITGNQDSASSLTRGAIGFLSKPISSEDIDLVFARIDDSLSERIKQVLVVEDDINNQKAIYELLKHKKIEIHRVYTGKEALDQIQSKSYDCMILDLKLPDMTGFELLEAMVVLKDVVIPPIVINTGKELTQDEYKELNRFTESIVIKGVNSPERLLDEVSLFLHSVQKQFPHDQKQMIRMIHDSDDTLKGRKILLVDDDLRNTFALSKVLKQHGLEVIMADNGKLALDKLESETGIELVIMDIMMPIMDGYEAMRHIRENPEHQNLPIIALTAKAMTGDREKCIEGGANDYMTKPVDSDNLLSLIRVWLFK</sequence>
<feature type="coiled-coil region" evidence="12">
    <location>
        <begin position="421"/>
        <end position="490"/>
    </location>
</feature>
<evidence type="ECO:0000256" key="3">
    <source>
        <dbReference type="ARBA" id="ARBA00012438"/>
    </source>
</evidence>
<feature type="transmembrane region" description="Helical" evidence="13">
    <location>
        <begin position="15"/>
        <end position="35"/>
    </location>
</feature>
<comment type="similarity">
    <text evidence="2">In the N-terminal section; belongs to the phytochrome family.</text>
</comment>
<protein>
    <recommendedName>
        <fullName evidence="10">Circadian input-output histidine kinase CikA</fullName>
        <ecNumber evidence="3">2.7.13.3</ecNumber>
    </recommendedName>
</protein>
<feature type="domain" description="Response regulatory" evidence="15">
    <location>
        <begin position="1092"/>
        <end position="1209"/>
    </location>
</feature>
<accession>A0A6B8RN92</accession>
<feature type="domain" description="Response regulatory" evidence="15">
    <location>
        <begin position="946"/>
        <end position="1062"/>
    </location>
</feature>
<dbReference type="EMBL" id="CP034235">
    <property type="protein sequence ID" value="QGQ97172.1"/>
    <property type="molecule type" value="Genomic_DNA"/>
</dbReference>
<dbReference type="GO" id="GO:0000155">
    <property type="term" value="F:phosphorelay sensor kinase activity"/>
    <property type="evidence" value="ECO:0007669"/>
    <property type="project" value="InterPro"/>
</dbReference>
<feature type="modified residue" description="4-aspartylphosphate" evidence="11">
    <location>
        <position position="873"/>
    </location>
</feature>
<dbReference type="SMART" id="SM00448">
    <property type="entry name" value="REC"/>
    <property type="match status" value="3"/>
</dbReference>
<evidence type="ECO:0000256" key="9">
    <source>
        <dbReference type="ARBA" id="ARBA00023012"/>
    </source>
</evidence>
<keyword evidence="12" id="KW-0175">Coiled coil</keyword>
<keyword evidence="8" id="KW-0067">ATP-binding</keyword>
<dbReference type="SUPFAM" id="SSF55781">
    <property type="entry name" value="GAF domain-like"/>
    <property type="match status" value="1"/>
</dbReference>
<dbReference type="Gene3D" id="3.40.50.2300">
    <property type="match status" value="3"/>
</dbReference>
<feature type="transmembrane region" description="Helical" evidence="13">
    <location>
        <begin position="189"/>
        <end position="209"/>
    </location>
</feature>
<keyword evidence="6" id="KW-0547">Nucleotide-binding</keyword>
<dbReference type="CDD" id="cd00082">
    <property type="entry name" value="HisKA"/>
    <property type="match status" value="1"/>
</dbReference>
<dbReference type="Gene3D" id="3.30.450.40">
    <property type="match status" value="1"/>
</dbReference>
<keyword evidence="9" id="KW-0902">Two-component regulatory system</keyword>
<dbReference type="CDD" id="cd19410">
    <property type="entry name" value="HK9-like_sensor"/>
    <property type="match status" value="1"/>
</dbReference>
<dbReference type="SMART" id="SM00388">
    <property type="entry name" value="HisKA"/>
    <property type="match status" value="1"/>
</dbReference>
<dbReference type="PRINTS" id="PR00344">
    <property type="entry name" value="BCTRLSENSOR"/>
</dbReference>
<dbReference type="InterPro" id="IPR004358">
    <property type="entry name" value="Sig_transdc_His_kin-like_C"/>
</dbReference>
<evidence type="ECO:0000256" key="13">
    <source>
        <dbReference type="SAM" id="Phobius"/>
    </source>
</evidence>
<dbReference type="InterPro" id="IPR007891">
    <property type="entry name" value="CHASE3"/>
</dbReference>
<keyword evidence="13" id="KW-0472">Membrane</keyword>
<dbReference type="InterPro" id="IPR005467">
    <property type="entry name" value="His_kinase_dom"/>
</dbReference>